<dbReference type="CDD" id="cd16922">
    <property type="entry name" value="HATPase_EvgS-ArcB-TorS-like"/>
    <property type="match status" value="1"/>
</dbReference>
<dbReference type="EMBL" id="JJML01000028">
    <property type="protein sequence ID" value="KGF72387.1"/>
    <property type="molecule type" value="Genomic_DNA"/>
</dbReference>
<dbReference type="InterPro" id="IPR011006">
    <property type="entry name" value="CheY-like_superfamily"/>
</dbReference>
<evidence type="ECO:0000256" key="7">
    <source>
        <dbReference type="ARBA" id="ARBA00074306"/>
    </source>
</evidence>
<sequence length="281" mass="30921">METIRSSSDALLTIINDILDFSKIESGKLELESYPLNLRNCVEESLDFIASQAVTKKIELLYWLDPQIPDEIVGDVTRLRQILINLLNNAVKFTSQGEVFLSATVEKITPQEIPDHQLGLAEALPAPNPQGSSPLQLRFAVKDTGIGIPRDRLQRLFQSFSQVDSSITRKYGGTGLGLAISKHLCEMMQGTIGVESQVGQGSTFWFTILTHATPDPDTSESVIPPLELAGKRLLIVDANTTNCQILTLQTQSWGMFPQSVHSGTEALEQLSQQPDFDLSIV</sequence>
<evidence type="ECO:0000256" key="5">
    <source>
        <dbReference type="ARBA" id="ARBA00022777"/>
    </source>
</evidence>
<dbReference type="EC" id="2.7.13.3" evidence="3"/>
<dbReference type="SMART" id="SM00387">
    <property type="entry name" value="HATPase_c"/>
    <property type="match status" value="1"/>
</dbReference>
<dbReference type="Proteomes" id="UP000030170">
    <property type="component" value="Unassembled WGS sequence"/>
</dbReference>
<keyword evidence="5" id="KW-0808">Transferase</keyword>
<dbReference type="GO" id="GO:0000160">
    <property type="term" value="P:phosphorelay signal transduction system"/>
    <property type="evidence" value="ECO:0007669"/>
    <property type="project" value="UniProtKB-KW"/>
</dbReference>
<dbReference type="PANTHER" id="PTHR45339:SF1">
    <property type="entry name" value="HYBRID SIGNAL TRANSDUCTION HISTIDINE KINASE J"/>
    <property type="match status" value="1"/>
</dbReference>
<reference evidence="11 12" key="1">
    <citation type="journal article" date="2014" name="Mol. Ecol.">
        <title>Evolution of Synechococcus.</title>
        <authorList>
            <person name="Dvorak P."/>
            <person name="Casamatta D."/>
            <person name="Hasler P."/>
            <person name="Poulickova A."/>
            <person name="Ondrej V."/>
            <person name="Sanges R."/>
        </authorList>
    </citation>
    <scope>NUCLEOTIDE SEQUENCE [LARGE SCALE GENOMIC DNA]</scope>
    <source>
        <strain evidence="11 12">CAUP A 1101</strain>
    </source>
</reference>
<dbReference type="Pfam" id="PF02518">
    <property type="entry name" value="HATPase_c"/>
    <property type="match status" value="1"/>
</dbReference>
<accession>A0A098TKK9</accession>
<dbReference type="InterPro" id="IPR004358">
    <property type="entry name" value="Sig_transdc_His_kin-like_C"/>
</dbReference>
<evidence type="ECO:0000313" key="12">
    <source>
        <dbReference type="Proteomes" id="UP000030170"/>
    </source>
</evidence>
<evidence type="ECO:0000256" key="8">
    <source>
        <dbReference type="PROSITE-ProRule" id="PRU00169"/>
    </source>
</evidence>
<dbReference type="SUPFAM" id="SSF52172">
    <property type="entry name" value="CheY-like"/>
    <property type="match status" value="1"/>
</dbReference>
<comment type="caution">
    <text evidence="11">The sequence shown here is derived from an EMBL/GenBank/DDBJ whole genome shotgun (WGS) entry which is preliminary data.</text>
</comment>
<dbReference type="AlphaFoldDB" id="A0A098TKK9"/>
<name>A0A098TKK9_9CYAN</name>
<dbReference type="InterPro" id="IPR005467">
    <property type="entry name" value="His_kinase_dom"/>
</dbReference>
<evidence type="ECO:0000256" key="6">
    <source>
        <dbReference type="ARBA" id="ARBA00023012"/>
    </source>
</evidence>
<dbReference type="PROSITE" id="PS50109">
    <property type="entry name" value="HIS_KIN"/>
    <property type="match status" value="1"/>
</dbReference>
<proteinExistence type="inferred from homology"/>
<dbReference type="Gene3D" id="1.10.287.130">
    <property type="match status" value="1"/>
</dbReference>
<comment type="caution">
    <text evidence="8">Lacks conserved residue(s) required for the propagation of feature annotation.</text>
</comment>
<dbReference type="InterPro" id="IPR003594">
    <property type="entry name" value="HATPase_dom"/>
</dbReference>
<dbReference type="GO" id="GO:0004673">
    <property type="term" value="F:protein histidine kinase activity"/>
    <property type="evidence" value="ECO:0007669"/>
    <property type="project" value="UniProtKB-EC"/>
</dbReference>
<dbReference type="Gene3D" id="3.40.50.2300">
    <property type="match status" value="1"/>
</dbReference>
<keyword evidence="6" id="KW-0902">Two-component regulatory system</keyword>
<dbReference type="FunFam" id="3.30.565.10:FF:000010">
    <property type="entry name" value="Sensor histidine kinase RcsC"/>
    <property type="match status" value="1"/>
</dbReference>
<evidence type="ECO:0000256" key="1">
    <source>
        <dbReference type="ARBA" id="ARBA00000085"/>
    </source>
</evidence>
<keyword evidence="5" id="KW-0418">Kinase</keyword>
<organism evidence="11 12">
    <name type="scientific">Neosynechococcus sphagnicola sy1</name>
    <dbReference type="NCBI Taxonomy" id="1497020"/>
    <lineage>
        <taxon>Bacteria</taxon>
        <taxon>Bacillati</taxon>
        <taxon>Cyanobacteriota</taxon>
        <taxon>Cyanophyceae</taxon>
        <taxon>Neosynechococcales</taxon>
        <taxon>Neosynechococcaceae</taxon>
        <taxon>Neosynechococcus</taxon>
    </lineage>
</organism>
<keyword evidence="12" id="KW-1185">Reference proteome</keyword>
<feature type="domain" description="Response regulatory" evidence="10">
    <location>
        <begin position="232"/>
        <end position="281"/>
    </location>
</feature>
<evidence type="ECO:0000259" key="10">
    <source>
        <dbReference type="PROSITE" id="PS50110"/>
    </source>
</evidence>
<dbReference type="PANTHER" id="PTHR45339">
    <property type="entry name" value="HYBRID SIGNAL TRANSDUCTION HISTIDINE KINASE J"/>
    <property type="match status" value="1"/>
</dbReference>
<evidence type="ECO:0000256" key="3">
    <source>
        <dbReference type="ARBA" id="ARBA00012438"/>
    </source>
</evidence>
<dbReference type="Gene3D" id="3.30.565.10">
    <property type="entry name" value="Histidine kinase-like ATPase, C-terminal domain"/>
    <property type="match status" value="1"/>
</dbReference>
<evidence type="ECO:0000256" key="4">
    <source>
        <dbReference type="ARBA" id="ARBA00022553"/>
    </source>
</evidence>
<keyword evidence="4" id="KW-0597">Phosphoprotein</keyword>
<dbReference type="InterPro" id="IPR036890">
    <property type="entry name" value="HATPase_C_sf"/>
</dbReference>
<dbReference type="InterPro" id="IPR001789">
    <property type="entry name" value="Sig_transdc_resp-reg_receiver"/>
</dbReference>
<evidence type="ECO:0000259" key="9">
    <source>
        <dbReference type="PROSITE" id="PS50109"/>
    </source>
</evidence>
<evidence type="ECO:0000256" key="2">
    <source>
        <dbReference type="ARBA" id="ARBA00006402"/>
    </source>
</evidence>
<comment type="similarity">
    <text evidence="2">In the N-terminal section; belongs to the phytochrome family.</text>
</comment>
<evidence type="ECO:0000313" key="11">
    <source>
        <dbReference type="EMBL" id="KGF72387.1"/>
    </source>
</evidence>
<gene>
    <name evidence="11" type="ORF">DO97_09290</name>
</gene>
<dbReference type="PRINTS" id="PR00344">
    <property type="entry name" value="BCTRLSENSOR"/>
</dbReference>
<feature type="domain" description="Histidine kinase" evidence="9">
    <location>
        <begin position="1"/>
        <end position="212"/>
    </location>
</feature>
<feature type="non-terminal residue" evidence="11">
    <location>
        <position position="281"/>
    </location>
</feature>
<protein>
    <recommendedName>
        <fullName evidence="7">Circadian input-output histidine kinase CikA</fullName>
        <ecNumber evidence="3">2.7.13.3</ecNumber>
    </recommendedName>
</protein>
<dbReference type="SUPFAM" id="SSF55874">
    <property type="entry name" value="ATPase domain of HSP90 chaperone/DNA topoisomerase II/histidine kinase"/>
    <property type="match status" value="1"/>
</dbReference>
<comment type="catalytic activity">
    <reaction evidence="1">
        <text>ATP + protein L-histidine = ADP + protein N-phospho-L-histidine.</text>
        <dbReference type="EC" id="2.7.13.3"/>
    </reaction>
</comment>
<dbReference type="PROSITE" id="PS50110">
    <property type="entry name" value="RESPONSE_REGULATORY"/>
    <property type="match status" value="1"/>
</dbReference>
<dbReference type="RefSeq" id="WP_275575021.1">
    <property type="nucleotide sequence ID" value="NZ_JJML01000028.1"/>
</dbReference>
<dbReference type="STRING" id="1497020.DO97_09290"/>